<name>A0ACD5TWT9_AVESA</name>
<dbReference type="EnsemblPlants" id="AVESA.00010b.r2.1DG0141720.1">
    <property type="protein sequence ID" value="AVESA.00010b.r2.1DG0141720.1.CDS.1"/>
    <property type="gene ID" value="AVESA.00010b.r2.1DG0141720"/>
</dbReference>
<evidence type="ECO:0000313" key="1">
    <source>
        <dbReference type="EnsemblPlants" id="AVESA.00010b.r2.1DG0141720.1.CDS.1"/>
    </source>
</evidence>
<keyword evidence="2" id="KW-1185">Reference proteome</keyword>
<accession>A0ACD5TWT9</accession>
<dbReference type="Proteomes" id="UP001732700">
    <property type="component" value="Chromosome 1D"/>
</dbReference>
<protein>
    <submittedName>
        <fullName evidence="1">Uncharacterized protein</fullName>
    </submittedName>
</protein>
<proteinExistence type="predicted"/>
<reference evidence="1" key="1">
    <citation type="submission" date="2021-05" db="EMBL/GenBank/DDBJ databases">
        <authorList>
            <person name="Scholz U."/>
            <person name="Mascher M."/>
            <person name="Fiebig A."/>
        </authorList>
    </citation>
    <scope>NUCLEOTIDE SEQUENCE [LARGE SCALE GENOMIC DNA]</scope>
</reference>
<evidence type="ECO:0000313" key="2">
    <source>
        <dbReference type="Proteomes" id="UP001732700"/>
    </source>
</evidence>
<reference evidence="1" key="2">
    <citation type="submission" date="2025-09" db="UniProtKB">
        <authorList>
            <consortium name="EnsemblPlants"/>
        </authorList>
    </citation>
    <scope>IDENTIFICATION</scope>
</reference>
<organism evidence="1 2">
    <name type="scientific">Avena sativa</name>
    <name type="common">Oat</name>
    <dbReference type="NCBI Taxonomy" id="4498"/>
    <lineage>
        <taxon>Eukaryota</taxon>
        <taxon>Viridiplantae</taxon>
        <taxon>Streptophyta</taxon>
        <taxon>Embryophyta</taxon>
        <taxon>Tracheophyta</taxon>
        <taxon>Spermatophyta</taxon>
        <taxon>Magnoliopsida</taxon>
        <taxon>Liliopsida</taxon>
        <taxon>Poales</taxon>
        <taxon>Poaceae</taxon>
        <taxon>BOP clade</taxon>
        <taxon>Pooideae</taxon>
        <taxon>Poodae</taxon>
        <taxon>Poeae</taxon>
        <taxon>Poeae Chloroplast Group 1 (Aveneae type)</taxon>
        <taxon>Aveninae</taxon>
        <taxon>Avena</taxon>
    </lineage>
</organism>
<sequence>MDVAVDAARWVLGQALAPVIDGLLESWAASAGLGPNIDALKMQLLYAQGMLDSAQGRDIRSPALKELLHKLRQLAYGADDVLDELDYFRIQDVLEGTYRAANVEDKDYVDGLVLNARHTVRAAANRLKPSSRSRDDASRSDPEDQDDGVKQGCMSIVRSCGAHGINSSPSSSTNQGVQGKAFTCYSFLYVNDNGADTVPSESFDMAGRGRRFICGTWLSKSP</sequence>